<comment type="caution">
    <text evidence="3">The sequence shown here is derived from an EMBL/GenBank/DDBJ whole genome shotgun (WGS) entry which is preliminary data.</text>
</comment>
<feature type="signal peptide" evidence="2">
    <location>
        <begin position="1"/>
        <end position="32"/>
    </location>
</feature>
<keyword evidence="2" id="KW-0732">Signal</keyword>
<evidence type="ECO:0000313" key="4">
    <source>
        <dbReference type="Proteomes" id="UP000316852"/>
    </source>
</evidence>
<organism evidence="3 4">
    <name type="scientific">Eiseniibacteriota bacterium</name>
    <dbReference type="NCBI Taxonomy" id="2212470"/>
    <lineage>
        <taxon>Bacteria</taxon>
        <taxon>Candidatus Eiseniibacteriota</taxon>
    </lineage>
</organism>
<evidence type="ECO:0000313" key="3">
    <source>
        <dbReference type="EMBL" id="TMQ58193.1"/>
    </source>
</evidence>
<name>A0A538T3J6_UNCEI</name>
<dbReference type="EMBL" id="VBOW01000039">
    <property type="protein sequence ID" value="TMQ58193.1"/>
    <property type="molecule type" value="Genomic_DNA"/>
</dbReference>
<accession>A0A538T3J6</accession>
<evidence type="ECO:0000256" key="1">
    <source>
        <dbReference type="SAM" id="MobiDB-lite"/>
    </source>
</evidence>
<dbReference type="AlphaFoldDB" id="A0A538T3J6"/>
<feature type="region of interest" description="Disordered" evidence="1">
    <location>
        <begin position="554"/>
        <end position="574"/>
    </location>
</feature>
<reference evidence="3 4" key="1">
    <citation type="journal article" date="2019" name="Nat. Microbiol.">
        <title>Mediterranean grassland soil C-N compound turnover is dependent on rainfall and depth, and is mediated by genomically divergent microorganisms.</title>
        <authorList>
            <person name="Diamond S."/>
            <person name="Andeer P.F."/>
            <person name="Li Z."/>
            <person name="Crits-Christoph A."/>
            <person name="Burstein D."/>
            <person name="Anantharaman K."/>
            <person name="Lane K.R."/>
            <person name="Thomas B.C."/>
            <person name="Pan C."/>
            <person name="Northen T.R."/>
            <person name="Banfield J.F."/>
        </authorList>
    </citation>
    <scope>NUCLEOTIDE SEQUENCE [LARGE SCALE GENOMIC DNA]</scope>
    <source>
        <strain evidence="3">WS_6</strain>
    </source>
</reference>
<dbReference type="Proteomes" id="UP000316852">
    <property type="component" value="Unassembled WGS sequence"/>
</dbReference>
<evidence type="ECO:0008006" key="5">
    <source>
        <dbReference type="Google" id="ProtNLM"/>
    </source>
</evidence>
<evidence type="ECO:0000256" key="2">
    <source>
        <dbReference type="SAM" id="SignalP"/>
    </source>
</evidence>
<sequence>MRCVSCGCVRHAIAAVLLGALAGGSLTGPARAAEAQGWDAASSLASSPEPPGLRLVWNESTSDPAAALDRLERAGFDVAVALPPHAYYVRREGPGRAFLPAGFSFQDGERAASLRAMTGPSGAPEQLIQAPGGMDPDPFQGREDALPPVSPASRVSAALRARAPRAAGLQGLPFGARWTDTSEFMIGRVAVSILFPESDGTTDPNRYDWTPALRDSVVRSAVRGLAKWSVFAAQRQIALSFAIEVHTGLATRYEPIDRTVAEEDNWIQDVLTGFTGYRSDAVTLEYDVANAARSRLGAQWGALIFAVQNDTDPDGAFADGFISHARLGGPFFVTPVNNLNTRSAPLDYYIEHEMAHIFWALDEHFPSNGWWSCQLTTGYLNQPNSNSVVPAPGYCGYRRGCLMYANQPDSLCDFTQRQIGWADRDGNGVPDLIETRPAVFPDSDQYRAVAGSPITLRGRALELALPNQNPYHYFAGDTISIASIDSVIYRVDGGPPGRAAPLDGAFDSGRESVTVTLPALPPGDYSVEWEAWNSNGLRSAENPVTFVSLRAPSTPAGAGGGASASRGLSLRLGPTPSPGPVRFTLAAPPGSRGWGRIHDVRGRELARWRIEIPSSGTADWRWEGRVAGGAALPSGLYFVSIEVGGATLNRRLVISR</sequence>
<proteinExistence type="predicted"/>
<protein>
    <recommendedName>
        <fullName evidence="5">FlgD Ig-like domain-containing protein</fullName>
    </recommendedName>
</protein>
<gene>
    <name evidence="3" type="ORF">E6K76_08445</name>
</gene>
<feature type="chain" id="PRO_5021782205" description="FlgD Ig-like domain-containing protein" evidence="2">
    <location>
        <begin position="33"/>
        <end position="656"/>
    </location>
</feature>
<feature type="compositionally biased region" description="Low complexity" evidence="1">
    <location>
        <begin position="563"/>
        <end position="574"/>
    </location>
</feature>